<dbReference type="SMART" id="SM00822">
    <property type="entry name" value="PKS_KR"/>
    <property type="match status" value="1"/>
</dbReference>
<dbReference type="PRINTS" id="PR00080">
    <property type="entry name" value="SDRFAMILY"/>
</dbReference>
<dbReference type="InterPro" id="IPR002347">
    <property type="entry name" value="SDR_fam"/>
</dbReference>
<keyword evidence="2" id="KW-0560">Oxidoreductase</keyword>
<reference evidence="4 5" key="1">
    <citation type="submission" date="2020-05" db="EMBL/GenBank/DDBJ databases">
        <title>Draft Genome Sequence of Ochrobactrum soli Isolated from Stable Fly Gut.</title>
        <authorList>
            <person name="Pileggi M.T."/>
            <person name="Vazhakkala L.J."/>
            <person name="Wong C.N."/>
        </authorList>
    </citation>
    <scope>NUCLEOTIDE SEQUENCE [LARGE SCALE GENOMIC DNA]</scope>
    <source>
        <strain evidence="4 5">MTP-C0764</strain>
    </source>
</reference>
<dbReference type="PANTHER" id="PTHR42879">
    <property type="entry name" value="3-OXOACYL-(ACYL-CARRIER-PROTEIN) REDUCTASE"/>
    <property type="match status" value="1"/>
</dbReference>
<dbReference type="PANTHER" id="PTHR42879:SF2">
    <property type="entry name" value="3-OXOACYL-[ACYL-CARRIER-PROTEIN] REDUCTASE FABG"/>
    <property type="match status" value="1"/>
</dbReference>
<dbReference type="RefSeq" id="WP_171319136.1">
    <property type="nucleotide sequence ID" value="NZ_JABFCY010000016.1"/>
</dbReference>
<dbReference type="CDD" id="cd05233">
    <property type="entry name" value="SDR_c"/>
    <property type="match status" value="1"/>
</dbReference>
<protein>
    <submittedName>
        <fullName evidence="4">SDR family oxidoreductase</fullName>
    </submittedName>
</protein>
<dbReference type="FunFam" id="3.40.50.720:FF:000173">
    <property type="entry name" value="3-oxoacyl-[acyl-carrier protein] reductase"/>
    <property type="match status" value="1"/>
</dbReference>
<evidence type="ECO:0000256" key="1">
    <source>
        <dbReference type="ARBA" id="ARBA00006484"/>
    </source>
</evidence>
<dbReference type="InterPro" id="IPR057326">
    <property type="entry name" value="KR_dom"/>
</dbReference>
<dbReference type="Proteomes" id="UP000574931">
    <property type="component" value="Unassembled WGS sequence"/>
</dbReference>
<feature type="domain" description="Ketoreductase" evidence="3">
    <location>
        <begin position="9"/>
        <end position="193"/>
    </location>
</feature>
<comment type="similarity">
    <text evidence="1">Belongs to the short-chain dehydrogenases/reductases (SDR) family.</text>
</comment>
<dbReference type="SUPFAM" id="SSF51735">
    <property type="entry name" value="NAD(P)-binding Rossmann-fold domains"/>
    <property type="match status" value="1"/>
</dbReference>
<dbReference type="InterPro" id="IPR020904">
    <property type="entry name" value="Sc_DH/Rdtase_CS"/>
</dbReference>
<proteinExistence type="inferred from homology"/>
<sequence>MESPYPQQKSAIITGAGSPRGIGRDLAERLAAKGWSLGLIDRDDELMSQLVADLVGRYGVKAVAKKTDISSEEDVAKASALFETELPPVVAVVNIAGISDPTPFTQTSLERWERVLKINATGTFLVTKQFLPGMIERGVGRIVSLSSTAAQSGGGTFSAAAYAASKAAIEGMTRGLGLEVAKTGVTVNAIAPAIIDTDIMGGTITEDRMDYFTSRLPVGRLGRVSEVSALIEFLIGPEAGYITGTTYNINGGARIG</sequence>
<dbReference type="GO" id="GO:0032787">
    <property type="term" value="P:monocarboxylic acid metabolic process"/>
    <property type="evidence" value="ECO:0007669"/>
    <property type="project" value="UniProtKB-ARBA"/>
</dbReference>
<dbReference type="Gene3D" id="3.40.50.720">
    <property type="entry name" value="NAD(P)-binding Rossmann-like Domain"/>
    <property type="match status" value="1"/>
</dbReference>
<evidence type="ECO:0000256" key="2">
    <source>
        <dbReference type="ARBA" id="ARBA00023002"/>
    </source>
</evidence>
<organism evidence="4 5">
    <name type="scientific">Ochrobactrum soli</name>
    <dbReference type="NCBI Taxonomy" id="2448455"/>
    <lineage>
        <taxon>Bacteria</taxon>
        <taxon>Pseudomonadati</taxon>
        <taxon>Pseudomonadota</taxon>
        <taxon>Alphaproteobacteria</taxon>
        <taxon>Hyphomicrobiales</taxon>
        <taxon>Brucellaceae</taxon>
        <taxon>Brucella/Ochrobactrum group</taxon>
        <taxon>Ochrobactrum</taxon>
    </lineage>
</organism>
<dbReference type="GO" id="GO:0016491">
    <property type="term" value="F:oxidoreductase activity"/>
    <property type="evidence" value="ECO:0007669"/>
    <property type="project" value="UniProtKB-KW"/>
</dbReference>
<evidence type="ECO:0000259" key="3">
    <source>
        <dbReference type="SMART" id="SM00822"/>
    </source>
</evidence>
<dbReference type="PRINTS" id="PR00081">
    <property type="entry name" value="GDHRDH"/>
</dbReference>
<dbReference type="AlphaFoldDB" id="A0A849KSW1"/>
<evidence type="ECO:0000313" key="4">
    <source>
        <dbReference type="EMBL" id="NNU62817.1"/>
    </source>
</evidence>
<accession>A0A849KSW1</accession>
<keyword evidence="5" id="KW-1185">Reference proteome</keyword>
<comment type="caution">
    <text evidence="4">The sequence shown here is derived from an EMBL/GenBank/DDBJ whole genome shotgun (WGS) entry which is preliminary data.</text>
</comment>
<dbReference type="InterPro" id="IPR050259">
    <property type="entry name" value="SDR"/>
</dbReference>
<dbReference type="InterPro" id="IPR036291">
    <property type="entry name" value="NAD(P)-bd_dom_sf"/>
</dbReference>
<gene>
    <name evidence="4" type="ORF">HKX02_21495</name>
</gene>
<dbReference type="Pfam" id="PF13561">
    <property type="entry name" value="adh_short_C2"/>
    <property type="match status" value="1"/>
</dbReference>
<name>A0A849KSW1_9HYPH</name>
<dbReference type="PROSITE" id="PS00061">
    <property type="entry name" value="ADH_SHORT"/>
    <property type="match status" value="1"/>
</dbReference>
<dbReference type="EMBL" id="JABFCY010000016">
    <property type="protein sequence ID" value="NNU62817.1"/>
    <property type="molecule type" value="Genomic_DNA"/>
</dbReference>
<evidence type="ECO:0000313" key="5">
    <source>
        <dbReference type="Proteomes" id="UP000574931"/>
    </source>
</evidence>